<dbReference type="SMART" id="SM01409">
    <property type="entry name" value="RNA_pol_Rpb6"/>
    <property type="match status" value="1"/>
</dbReference>
<evidence type="ECO:0000256" key="5">
    <source>
        <dbReference type="ARBA" id="ARBA00022679"/>
    </source>
</evidence>
<dbReference type="GO" id="GO:0003899">
    <property type="term" value="F:DNA-directed RNA polymerase activity"/>
    <property type="evidence" value="ECO:0007669"/>
    <property type="project" value="UniProtKB-EC"/>
</dbReference>
<dbReference type="PANTHER" id="PTHR34476:SF1">
    <property type="entry name" value="DNA-DIRECTED RNA POLYMERASE SUBUNIT OMEGA"/>
    <property type="match status" value="1"/>
</dbReference>
<evidence type="ECO:0000256" key="2">
    <source>
        <dbReference type="ARBA" id="ARBA00012418"/>
    </source>
</evidence>
<evidence type="ECO:0000256" key="4">
    <source>
        <dbReference type="ARBA" id="ARBA00022478"/>
    </source>
</evidence>
<comment type="similarity">
    <text evidence="1 10">Belongs to the RNA polymerase subunit omega family.</text>
</comment>
<comment type="subunit">
    <text evidence="10">The RNAP catalytic core consists of 2 alpha, 1 beta, 1 beta' and 1 omega subunit. When a sigma factor is associated with the core the holoenzyme is formed, which can initiate transcription.</text>
</comment>
<gene>
    <name evidence="10" type="primary">rpoZ</name>
    <name evidence="11" type="ORF">JOD17_001629</name>
</gene>
<dbReference type="HAMAP" id="MF_00366">
    <property type="entry name" value="RNApol_bact_RpoZ"/>
    <property type="match status" value="1"/>
</dbReference>
<dbReference type="Pfam" id="PF01192">
    <property type="entry name" value="RNA_pol_Rpb6"/>
    <property type="match status" value="1"/>
</dbReference>
<dbReference type="NCBIfam" id="TIGR00690">
    <property type="entry name" value="rpoZ"/>
    <property type="match status" value="1"/>
</dbReference>
<evidence type="ECO:0000256" key="10">
    <source>
        <dbReference type="HAMAP-Rule" id="MF_00366"/>
    </source>
</evidence>
<keyword evidence="4 10" id="KW-0240">DNA-directed RNA polymerase</keyword>
<protein>
    <recommendedName>
        <fullName evidence="3 10">DNA-directed RNA polymerase subunit omega</fullName>
        <shortName evidence="10">RNAP omega subunit</shortName>
        <ecNumber evidence="2 10">2.7.7.6</ecNumber>
    </recommendedName>
    <alternativeName>
        <fullName evidence="10">RNA polymerase omega subunit</fullName>
    </alternativeName>
    <alternativeName>
        <fullName evidence="8 10">Transcriptase subunit omega</fullName>
    </alternativeName>
</protein>
<dbReference type="InterPro" id="IPR036161">
    <property type="entry name" value="RPB6/omega-like_sf"/>
</dbReference>
<comment type="function">
    <text evidence="10">Promotes RNA polymerase assembly. Latches the N- and C-terminal regions of the beta' subunit thereby facilitating its interaction with the beta and alpha subunits.</text>
</comment>
<evidence type="ECO:0000313" key="12">
    <source>
        <dbReference type="Proteomes" id="UP000741863"/>
    </source>
</evidence>
<dbReference type="Gene3D" id="3.90.940.10">
    <property type="match status" value="1"/>
</dbReference>
<dbReference type="RefSeq" id="WP_204696840.1">
    <property type="nucleotide sequence ID" value="NZ_JAFBEC010000004.1"/>
</dbReference>
<dbReference type="EMBL" id="JAFBEC010000004">
    <property type="protein sequence ID" value="MBM7632535.1"/>
    <property type="molecule type" value="Genomic_DNA"/>
</dbReference>
<keyword evidence="7 10" id="KW-0804">Transcription</keyword>
<dbReference type="PANTHER" id="PTHR34476">
    <property type="entry name" value="DNA-DIRECTED RNA POLYMERASE SUBUNIT OMEGA"/>
    <property type="match status" value="1"/>
</dbReference>
<evidence type="ECO:0000256" key="3">
    <source>
        <dbReference type="ARBA" id="ARBA00013725"/>
    </source>
</evidence>
<keyword evidence="6 10" id="KW-0548">Nucleotidyltransferase</keyword>
<evidence type="ECO:0000256" key="7">
    <source>
        <dbReference type="ARBA" id="ARBA00023163"/>
    </source>
</evidence>
<accession>A0ABS2PAW6</accession>
<evidence type="ECO:0000256" key="8">
    <source>
        <dbReference type="ARBA" id="ARBA00029924"/>
    </source>
</evidence>
<reference evidence="11 12" key="1">
    <citation type="submission" date="2021-01" db="EMBL/GenBank/DDBJ databases">
        <title>Genomic Encyclopedia of Type Strains, Phase IV (KMG-IV): sequencing the most valuable type-strain genomes for metagenomic binning, comparative biology and taxonomic classification.</title>
        <authorList>
            <person name="Goeker M."/>
        </authorList>
    </citation>
    <scope>NUCLEOTIDE SEQUENCE [LARGE SCALE GENOMIC DNA]</scope>
    <source>
        <strain evidence="11 12">DSM 25540</strain>
    </source>
</reference>
<organism evidence="11 12">
    <name type="scientific">Geomicrobium sediminis</name>
    <dbReference type="NCBI Taxonomy" id="1347788"/>
    <lineage>
        <taxon>Bacteria</taxon>
        <taxon>Bacillati</taxon>
        <taxon>Bacillota</taxon>
        <taxon>Bacilli</taxon>
        <taxon>Bacillales</taxon>
        <taxon>Geomicrobium</taxon>
    </lineage>
</organism>
<proteinExistence type="inferred from homology"/>
<dbReference type="EC" id="2.7.7.6" evidence="2 10"/>
<dbReference type="SUPFAM" id="SSF63562">
    <property type="entry name" value="RPB6/omega subunit-like"/>
    <property type="match status" value="1"/>
</dbReference>
<dbReference type="GO" id="GO:0000428">
    <property type="term" value="C:DNA-directed RNA polymerase complex"/>
    <property type="evidence" value="ECO:0007669"/>
    <property type="project" value="UniProtKB-KW"/>
</dbReference>
<evidence type="ECO:0000256" key="9">
    <source>
        <dbReference type="ARBA" id="ARBA00048552"/>
    </source>
</evidence>
<comment type="catalytic activity">
    <reaction evidence="9 10">
        <text>RNA(n) + a ribonucleoside 5'-triphosphate = RNA(n+1) + diphosphate</text>
        <dbReference type="Rhea" id="RHEA:21248"/>
        <dbReference type="Rhea" id="RHEA-COMP:14527"/>
        <dbReference type="Rhea" id="RHEA-COMP:17342"/>
        <dbReference type="ChEBI" id="CHEBI:33019"/>
        <dbReference type="ChEBI" id="CHEBI:61557"/>
        <dbReference type="ChEBI" id="CHEBI:140395"/>
        <dbReference type="EC" id="2.7.7.6"/>
    </reaction>
</comment>
<evidence type="ECO:0000256" key="6">
    <source>
        <dbReference type="ARBA" id="ARBA00022695"/>
    </source>
</evidence>
<keyword evidence="12" id="KW-1185">Reference proteome</keyword>
<name>A0ABS2PAW6_9BACL</name>
<keyword evidence="5 10" id="KW-0808">Transferase</keyword>
<comment type="caution">
    <text evidence="11">The sequence shown here is derived from an EMBL/GenBank/DDBJ whole genome shotgun (WGS) entry which is preliminary data.</text>
</comment>
<dbReference type="InterPro" id="IPR006110">
    <property type="entry name" value="Pol_omega/Rpo6/RPB6"/>
</dbReference>
<evidence type="ECO:0000313" key="11">
    <source>
        <dbReference type="EMBL" id="MBM7632535.1"/>
    </source>
</evidence>
<dbReference type="Proteomes" id="UP000741863">
    <property type="component" value="Unassembled WGS sequence"/>
</dbReference>
<sequence length="65" mass="7236">MLYPSIDSLLKKIDSKYSLVTISAQRARALQEQEERSSGVNKPVSKKNVGVALEEIQEGYLNIKA</sequence>
<dbReference type="InterPro" id="IPR003716">
    <property type="entry name" value="DNA-dir_RNA_pol_omega"/>
</dbReference>
<evidence type="ECO:0000256" key="1">
    <source>
        <dbReference type="ARBA" id="ARBA00006711"/>
    </source>
</evidence>